<evidence type="ECO:0000256" key="13">
    <source>
        <dbReference type="ARBA" id="ARBA00023136"/>
    </source>
</evidence>
<keyword evidence="22" id="KW-1185">Reference proteome</keyword>
<dbReference type="InterPro" id="IPR003674">
    <property type="entry name" value="Oligo_trans_STT3"/>
</dbReference>
<feature type="domain" description="Archaeal glycosylation protein B peripheral" evidence="19">
    <location>
        <begin position="808"/>
        <end position="900"/>
    </location>
</feature>
<dbReference type="STRING" id="1457250.GCA_000755225_01714"/>
<comment type="cofactor">
    <cofactor evidence="1">
        <name>Mn(2+)</name>
        <dbReference type="ChEBI" id="CHEBI:29035"/>
    </cofactor>
</comment>
<evidence type="ECO:0000256" key="16">
    <source>
        <dbReference type="ARBA" id="ARBA00034066"/>
    </source>
</evidence>
<evidence type="ECO:0000256" key="6">
    <source>
        <dbReference type="ARBA" id="ARBA00012602"/>
    </source>
</evidence>
<evidence type="ECO:0000256" key="2">
    <source>
        <dbReference type="ARBA" id="ARBA00001946"/>
    </source>
</evidence>
<evidence type="ECO:0000259" key="19">
    <source>
        <dbReference type="Pfam" id="PF18079"/>
    </source>
</evidence>
<dbReference type="KEGG" id="hsn:DV733_14250"/>
<evidence type="ECO:0000256" key="11">
    <source>
        <dbReference type="ARBA" id="ARBA00022842"/>
    </source>
</evidence>
<dbReference type="UniPathway" id="UPA00378"/>
<feature type="transmembrane region" description="Helical" evidence="18">
    <location>
        <begin position="398"/>
        <end position="415"/>
    </location>
</feature>
<keyword evidence="9 18" id="KW-0812">Transmembrane</keyword>
<reference evidence="21 22" key="1">
    <citation type="journal article" date="2019" name="Nat. Commun.">
        <title>A new type of DNA phosphorothioation-based antiviral system in archaea.</title>
        <authorList>
            <person name="Xiong L."/>
            <person name="Liu S."/>
            <person name="Chen S."/>
            <person name="Xiao Y."/>
            <person name="Zhu B."/>
            <person name="Gao Y."/>
            <person name="Zhang Y."/>
            <person name="Chen B."/>
            <person name="Luo J."/>
            <person name="Deng Z."/>
            <person name="Chen X."/>
            <person name="Wang L."/>
            <person name="Chen S."/>
        </authorList>
    </citation>
    <scope>NUCLEOTIDE SEQUENCE [LARGE SCALE GENOMIC DNA]</scope>
    <source>
        <strain evidence="21 22">CBA1105</strain>
    </source>
</reference>
<dbReference type="Gene3D" id="3.40.50.12610">
    <property type="match status" value="1"/>
</dbReference>
<dbReference type="RefSeq" id="WP_049992649.1">
    <property type="nucleotide sequence ID" value="NZ_CP031310.1"/>
</dbReference>
<feature type="transmembrane region" description="Helical" evidence="18">
    <location>
        <begin position="178"/>
        <end position="199"/>
    </location>
</feature>
<keyword evidence="8 21" id="KW-0808">Transferase</keyword>
<evidence type="ECO:0000259" key="20">
    <source>
        <dbReference type="Pfam" id="PF22627"/>
    </source>
</evidence>
<sequence>MSQESDEAFAEVDEALAWFKQWYHVPALLGLLVFAFWTRARTWGNFVSGGEVYFSGNDAWYHLRQVKYTARNWPETMPFEVWTNFPTGTSVSQFGTIYDQVIATAALVVGLGNPSQQTIELVHLFAPAVVGTLILIPTYYLGKRLGKNRFSGIVAAVIVALSSGTLLARGLVGSADHHVAEAFTQALAALAIVVALQVADQEKPVWELVLDRDYAGLRRPVAYAALAGIATALYMWVWPPGVLLLGILGLYVTIQAVLDHLKGRSPEHVLIAGAVLFVVTAVLMLLPIERLDVAPVKFSLLQPGLALIGAFWCAALAGISRIWDDRSYPEWTYAVVAFGTIIVGVAAIALLAPRVYNLFYQQFIRIFGRFVGQSPSGAAATVAEVRALPNPLETLQTWYGFVPFIALIGAGLAVVRSAILQKSRPELLFVVLWLSVMFSASYTQARFSYYLTVPFAVMAAYAIGTGFQYLSQAAREASTDVRPYQIMAVVTVLLLLVVPMAVGVSGQQSDVLSQSETREPISVISWDSSLDWLNENTPDQGNYGGEGNTLDYWGEFANVDDYDYPDGSYGVLSWWDYGHWITTEGESIPVANPFQESASDAARFLLAENETVANQEVLANMSEGENAQTRYVMVDWQMATGGSKFTAPPAFVDDKEASDYVQGVGLGQGYFLYTQDYYETMVNRLYRYHGSAMDPQPIVTRWGGGQDTQLLQTYSSMNAARAAVNNSTAAQVGGFGPYPSERVPALEHYRLVQVSDRTINPLQASHNRLIRLYQQGLDLSQFGLSPQRTLQLSERNPHWTKVFERVPGATIEGQGPANATVTATVEMRIPNTNRTFPYYQRAQTNADGEFTMTVPYASTGADEWGPDNGYTNTSVRATDSYQFAAQQYSLVNGSVEMAYYNATEDVTEAQVIGEDDSPVEVTLTEVDLPDQNQTNDTTDGSGDNSSDDDQNSGSSSIEPVFDAVEPQIPAVRVAG</sequence>
<feature type="compositionally biased region" description="Low complexity" evidence="17">
    <location>
        <begin position="932"/>
        <end position="944"/>
    </location>
</feature>
<evidence type="ECO:0000256" key="12">
    <source>
        <dbReference type="ARBA" id="ARBA00022989"/>
    </source>
</evidence>
<dbReference type="GO" id="GO:0004576">
    <property type="term" value="F:oligosaccharyl transferase activity"/>
    <property type="evidence" value="ECO:0007669"/>
    <property type="project" value="InterPro"/>
</dbReference>
<proteinExistence type="inferred from homology"/>
<feature type="transmembrane region" description="Helical" evidence="18">
    <location>
        <begin position="121"/>
        <end position="141"/>
    </location>
</feature>
<feature type="transmembrane region" description="Helical" evidence="18">
    <location>
        <begin position="300"/>
        <end position="319"/>
    </location>
</feature>
<dbReference type="Pfam" id="PF22627">
    <property type="entry name" value="AglB_core-like"/>
    <property type="match status" value="1"/>
</dbReference>
<keyword evidence="11" id="KW-0460">Magnesium</keyword>
<keyword evidence="12 18" id="KW-1133">Transmembrane helix</keyword>
<feature type="region of interest" description="Disordered" evidence="17">
    <location>
        <begin position="924"/>
        <end position="975"/>
    </location>
</feature>
<organism evidence="21 22">
    <name type="scientific">Halapricum salinum</name>
    <dbReference type="NCBI Taxonomy" id="1457250"/>
    <lineage>
        <taxon>Archaea</taxon>
        <taxon>Methanobacteriati</taxon>
        <taxon>Methanobacteriota</taxon>
        <taxon>Stenosarchaea group</taxon>
        <taxon>Halobacteria</taxon>
        <taxon>Halobacteriales</taxon>
        <taxon>Haloarculaceae</taxon>
        <taxon>Halapricum</taxon>
    </lineage>
</organism>
<evidence type="ECO:0000256" key="5">
    <source>
        <dbReference type="ARBA" id="ARBA00010810"/>
    </source>
</evidence>
<keyword evidence="13 18" id="KW-0472">Membrane</keyword>
<dbReference type="GeneID" id="39849045"/>
<feature type="domain" description="AglB-like core" evidence="20">
    <location>
        <begin position="525"/>
        <end position="639"/>
    </location>
</feature>
<feature type="transmembrane region" description="Helical" evidence="18">
    <location>
        <begin position="153"/>
        <end position="172"/>
    </location>
</feature>
<dbReference type="OrthoDB" id="82393at2157"/>
<dbReference type="NCBIfam" id="TIGR04154">
    <property type="entry name" value="archaeo_STT3"/>
    <property type="match status" value="1"/>
</dbReference>
<dbReference type="InterPro" id="IPR041154">
    <property type="entry name" value="AglB_P1"/>
</dbReference>
<evidence type="ECO:0000313" key="22">
    <source>
        <dbReference type="Proteomes" id="UP000296706"/>
    </source>
</evidence>
<comment type="catalytic activity">
    <reaction evidence="16">
        <text>an archaeal dolichyl phosphooligosaccharide + [protein]-L-asparagine = an archaeal dolichyl phosphate + a glycoprotein with the oligosaccharide chain attached by N-beta-D-glycosyl linkage to a protein L-asparagine.</text>
        <dbReference type="EC" id="2.4.99.21"/>
    </reaction>
</comment>
<feature type="transmembrane region" description="Helical" evidence="18">
    <location>
        <begin position="268"/>
        <end position="288"/>
    </location>
</feature>
<comment type="subcellular location">
    <subcellularLocation>
        <location evidence="3">Cell membrane</location>
        <topology evidence="3">Multi-pass membrane protein</topology>
    </subcellularLocation>
</comment>
<feature type="transmembrane region" description="Helical" evidence="18">
    <location>
        <begin position="427"/>
        <end position="443"/>
    </location>
</feature>
<comment type="similarity">
    <text evidence="5">Belongs to the STT3 family.</text>
</comment>
<evidence type="ECO:0000256" key="14">
    <source>
        <dbReference type="ARBA" id="ARBA00023211"/>
    </source>
</evidence>
<feature type="transmembrane region" description="Helical" evidence="18">
    <location>
        <begin position="449"/>
        <end position="471"/>
    </location>
</feature>
<dbReference type="Gene3D" id="2.60.40.3390">
    <property type="match status" value="1"/>
</dbReference>
<feature type="transmembrane region" description="Helical" evidence="18">
    <location>
        <begin position="243"/>
        <end position="261"/>
    </location>
</feature>
<dbReference type="Proteomes" id="UP000296706">
    <property type="component" value="Chromosome"/>
</dbReference>
<dbReference type="EMBL" id="CP031310">
    <property type="protein sequence ID" value="QCC52322.1"/>
    <property type="molecule type" value="Genomic_DNA"/>
</dbReference>
<dbReference type="GO" id="GO:0046872">
    <property type="term" value="F:metal ion binding"/>
    <property type="evidence" value="ECO:0007669"/>
    <property type="project" value="UniProtKB-KW"/>
</dbReference>
<evidence type="ECO:0000256" key="15">
    <source>
        <dbReference type="ARBA" id="ARBA00030679"/>
    </source>
</evidence>
<evidence type="ECO:0000256" key="1">
    <source>
        <dbReference type="ARBA" id="ARBA00001936"/>
    </source>
</evidence>
<feature type="transmembrane region" description="Helical" evidence="18">
    <location>
        <begin position="331"/>
        <end position="352"/>
    </location>
</feature>
<evidence type="ECO:0000256" key="9">
    <source>
        <dbReference type="ARBA" id="ARBA00022692"/>
    </source>
</evidence>
<protein>
    <recommendedName>
        <fullName evidence="6">dolichyl-phosphooligosaccharide-protein glycotransferase</fullName>
        <ecNumber evidence="6">2.4.99.21</ecNumber>
    </recommendedName>
    <alternativeName>
        <fullName evidence="15">Oligosaccharyl transferase</fullName>
    </alternativeName>
</protein>
<evidence type="ECO:0000256" key="8">
    <source>
        <dbReference type="ARBA" id="ARBA00022679"/>
    </source>
</evidence>
<evidence type="ECO:0000256" key="7">
    <source>
        <dbReference type="ARBA" id="ARBA00022676"/>
    </source>
</evidence>
<dbReference type="Pfam" id="PF18079">
    <property type="entry name" value="AglB_L1"/>
    <property type="match status" value="1"/>
</dbReference>
<comment type="pathway">
    <text evidence="4">Protein modification; protein glycosylation.</text>
</comment>
<evidence type="ECO:0000256" key="17">
    <source>
        <dbReference type="SAM" id="MobiDB-lite"/>
    </source>
</evidence>
<comment type="cofactor">
    <cofactor evidence="2">
        <name>Mg(2+)</name>
        <dbReference type="ChEBI" id="CHEBI:18420"/>
    </cofactor>
</comment>
<dbReference type="PANTHER" id="PTHR13872:SF1">
    <property type="entry name" value="DOLICHYL-DIPHOSPHOOLIGOSACCHARIDE--PROTEIN GLYCOSYLTRANSFERASE SUBUNIT STT3B"/>
    <property type="match status" value="1"/>
</dbReference>
<dbReference type="PANTHER" id="PTHR13872">
    <property type="entry name" value="DOLICHYL-DIPHOSPHOOLIGOSACCHARIDE--PROTEIN GLYCOSYLTRANSFERASE SUBUNIT"/>
    <property type="match status" value="1"/>
</dbReference>
<dbReference type="AlphaFoldDB" id="A0A4D6HH36"/>
<evidence type="ECO:0000256" key="3">
    <source>
        <dbReference type="ARBA" id="ARBA00004651"/>
    </source>
</evidence>
<accession>A0A4D6HH36</accession>
<keyword evidence="7" id="KW-0328">Glycosyltransferase</keyword>
<dbReference type="EC" id="2.4.99.21" evidence="6"/>
<feature type="transmembrane region" description="Helical" evidence="18">
    <location>
        <begin position="21"/>
        <end position="38"/>
    </location>
</feature>
<name>A0A4D6HH36_9EURY</name>
<evidence type="ECO:0000313" key="21">
    <source>
        <dbReference type="EMBL" id="QCC52322.1"/>
    </source>
</evidence>
<evidence type="ECO:0000256" key="18">
    <source>
        <dbReference type="SAM" id="Phobius"/>
    </source>
</evidence>
<keyword evidence="10" id="KW-0479">Metal-binding</keyword>
<dbReference type="InterPro" id="IPR026410">
    <property type="entry name" value="OlisacTrfase_arch"/>
</dbReference>
<dbReference type="GO" id="GO:0005886">
    <property type="term" value="C:plasma membrane"/>
    <property type="evidence" value="ECO:0007669"/>
    <property type="project" value="UniProtKB-SubCell"/>
</dbReference>
<evidence type="ECO:0000256" key="10">
    <source>
        <dbReference type="ARBA" id="ARBA00022723"/>
    </source>
</evidence>
<dbReference type="InterPro" id="IPR054479">
    <property type="entry name" value="AglB-like_core"/>
</dbReference>
<keyword evidence="14" id="KW-0464">Manganese</keyword>
<evidence type="ECO:0000256" key="4">
    <source>
        <dbReference type="ARBA" id="ARBA00004922"/>
    </source>
</evidence>
<feature type="transmembrane region" description="Helical" evidence="18">
    <location>
        <begin position="483"/>
        <end position="504"/>
    </location>
</feature>
<gene>
    <name evidence="21" type="ORF">DV733_14250</name>
</gene>